<dbReference type="Proteomes" id="UP000032142">
    <property type="component" value="Unassembled WGS sequence"/>
</dbReference>
<dbReference type="EMBL" id="JRRC01060376">
    <property type="protein sequence ID" value="KHF98989.1"/>
    <property type="molecule type" value="Genomic_DNA"/>
</dbReference>
<evidence type="ECO:0000313" key="2">
    <source>
        <dbReference type="Proteomes" id="UP000032142"/>
    </source>
</evidence>
<sequence>MRLRRRGSGTVQVCQVWVVHVMAKRLNLLPKHLRSGG</sequence>
<organism evidence="1 2">
    <name type="scientific">Gossypium arboreum</name>
    <name type="common">Tree cotton</name>
    <name type="synonym">Gossypium nanking</name>
    <dbReference type="NCBI Taxonomy" id="29729"/>
    <lineage>
        <taxon>Eukaryota</taxon>
        <taxon>Viridiplantae</taxon>
        <taxon>Streptophyta</taxon>
        <taxon>Embryophyta</taxon>
        <taxon>Tracheophyta</taxon>
        <taxon>Spermatophyta</taxon>
        <taxon>Magnoliopsida</taxon>
        <taxon>eudicotyledons</taxon>
        <taxon>Gunneridae</taxon>
        <taxon>Pentapetalae</taxon>
        <taxon>rosids</taxon>
        <taxon>malvids</taxon>
        <taxon>Malvales</taxon>
        <taxon>Malvaceae</taxon>
        <taxon>Malvoideae</taxon>
        <taxon>Gossypium</taxon>
    </lineage>
</organism>
<protein>
    <submittedName>
        <fullName evidence="1">Uncharacterized protein</fullName>
    </submittedName>
</protein>
<gene>
    <name evidence="1" type="ORF">F383_38046</name>
</gene>
<reference evidence="2" key="1">
    <citation type="submission" date="2014-09" db="EMBL/GenBank/DDBJ databases">
        <authorList>
            <person name="Mudge J."/>
            <person name="Ramaraj T."/>
            <person name="Lindquist I.E."/>
            <person name="Bharti A.K."/>
            <person name="Sundararajan A."/>
            <person name="Cameron C.T."/>
            <person name="Woodward J.E."/>
            <person name="May G.D."/>
            <person name="Brubaker C."/>
            <person name="Broadhvest J."/>
            <person name="Wilkins T.A."/>
        </authorList>
    </citation>
    <scope>NUCLEOTIDE SEQUENCE</scope>
    <source>
        <strain evidence="2">cv. AKA8401</strain>
    </source>
</reference>
<accession>A0A0B0MDX5</accession>
<proteinExistence type="predicted"/>
<evidence type="ECO:0000313" key="1">
    <source>
        <dbReference type="EMBL" id="KHF98989.1"/>
    </source>
</evidence>
<dbReference type="AlphaFoldDB" id="A0A0B0MDX5"/>
<keyword evidence="2" id="KW-1185">Reference proteome</keyword>
<comment type="caution">
    <text evidence="1">The sequence shown here is derived from an EMBL/GenBank/DDBJ whole genome shotgun (WGS) entry which is preliminary data.</text>
</comment>
<name>A0A0B0MDX5_GOSAR</name>